<dbReference type="SUPFAM" id="SSF55729">
    <property type="entry name" value="Acyl-CoA N-acyltransferases (Nat)"/>
    <property type="match status" value="1"/>
</dbReference>
<dbReference type="EMBL" id="BMMD01000001">
    <property type="protein sequence ID" value="GGJ68284.1"/>
    <property type="molecule type" value="Genomic_DNA"/>
</dbReference>
<dbReference type="RefSeq" id="WP_188741618.1">
    <property type="nucleotide sequence ID" value="NZ_BAABFW010000007.1"/>
</dbReference>
<organism evidence="5 6">
    <name type="scientific">Agromyces bauzanensis</name>
    <dbReference type="NCBI Taxonomy" id="1308924"/>
    <lineage>
        <taxon>Bacteria</taxon>
        <taxon>Bacillati</taxon>
        <taxon>Actinomycetota</taxon>
        <taxon>Actinomycetes</taxon>
        <taxon>Micrococcales</taxon>
        <taxon>Microbacteriaceae</taxon>
        <taxon>Agromyces</taxon>
    </lineage>
</organism>
<gene>
    <name evidence="5" type="ORF">GCM10011372_02560</name>
</gene>
<dbReference type="InterPro" id="IPR050832">
    <property type="entry name" value="Bact_Acetyltransf"/>
</dbReference>
<keyword evidence="1" id="KW-0808">Transferase</keyword>
<feature type="region of interest" description="Disordered" evidence="3">
    <location>
        <begin position="1"/>
        <end position="25"/>
    </location>
</feature>
<dbReference type="Pfam" id="PF00583">
    <property type="entry name" value="Acetyltransf_1"/>
    <property type="match status" value="1"/>
</dbReference>
<feature type="domain" description="N-acetyltransferase" evidence="4">
    <location>
        <begin position="14"/>
        <end position="178"/>
    </location>
</feature>
<dbReference type="CDD" id="cd04301">
    <property type="entry name" value="NAT_SF"/>
    <property type="match status" value="1"/>
</dbReference>
<dbReference type="InterPro" id="IPR000182">
    <property type="entry name" value="GNAT_dom"/>
</dbReference>
<dbReference type="PROSITE" id="PS51186">
    <property type="entry name" value="GNAT"/>
    <property type="match status" value="1"/>
</dbReference>
<dbReference type="AlphaFoldDB" id="A0A917PAF8"/>
<dbReference type="GO" id="GO:0016747">
    <property type="term" value="F:acyltransferase activity, transferring groups other than amino-acyl groups"/>
    <property type="evidence" value="ECO:0007669"/>
    <property type="project" value="InterPro"/>
</dbReference>
<dbReference type="PANTHER" id="PTHR43877">
    <property type="entry name" value="AMINOALKYLPHOSPHONATE N-ACETYLTRANSFERASE-RELATED-RELATED"/>
    <property type="match status" value="1"/>
</dbReference>
<evidence type="ECO:0000256" key="2">
    <source>
        <dbReference type="ARBA" id="ARBA00023315"/>
    </source>
</evidence>
<accession>A0A917PAF8</accession>
<evidence type="ECO:0000313" key="5">
    <source>
        <dbReference type="EMBL" id="GGJ68284.1"/>
    </source>
</evidence>
<dbReference type="PANTHER" id="PTHR43877:SF2">
    <property type="entry name" value="AMINOALKYLPHOSPHONATE N-ACETYLTRANSFERASE-RELATED"/>
    <property type="match status" value="1"/>
</dbReference>
<evidence type="ECO:0000256" key="3">
    <source>
        <dbReference type="SAM" id="MobiDB-lite"/>
    </source>
</evidence>
<dbReference type="Gene3D" id="3.40.630.30">
    <property type="match status" value="1"/>
</dbReference>
<comment type="caution">
    <text evidence="5">The sequence shown here is derived from an EMBL/GenBank/DDBJ whole genome shotgun (WGS) entry which is preliminary data.</text>
</comment>
<evidence type="ECO:0000256" key="1">
    <source>
        <dbReference type="ARBA" id="ARBA00022679"/>
    </source>
</evidence>
<evidence type="ECO:0000313" key="6">
    <source>
        <dbReference type="Proteomes" id="UP000636956"/>
    </source>
</evidence>
<keyword evidence="6" id="KW-1185">Reference proteome</keyword>
<dbReference type="InterPro" id="IPR016181">
    <property type="entry name" value="Acyl_CoA_acyltransferase"/>
</dbReference>
<proteinExistence type="predicted"/>
<reference evidence="5" key="1">
    <citation type="journal article" date="2014" name="Int. J. Syst. Evol. Microbiol.">
        <title>Complete genome sequence of Corynebacterium casei LMG S-19264T (=DSM 44701T), isolated from a smear-ripened cheese.</title>
        <authorList>
            <consortium name="US DOE Joint Genome Institute (JGI-PGF)"/>
            <person name="Walter F."/>
            <person name="Albersmeier A."/>
            <person name="Kalinowski J."/>
            <person name="Ruckert C."/>
        </authorList>
    </citation>
    <scope>NUCLEOTIDE SEQUENCE</scope>
    <source>
        <strain evidence="5">CGMCC 1.8984</strain>
    </source>
</reference>
<evidence type="ECO:0000259" key="4">
    <source>
        <dbReference type="PROSITE" id="PS51186"/>
    </source>
</evidence>
<dbReference type="Proteomes" id="UP000636956">
    <property type="component" value="Unassembled WGS sequence"/>
</dbReference>
<sequence length="191" mass="20876">MNTSSRPPLSALDVGVEPAESADDHERASAIAELINVVYDQAEAGLWTAGARRTDPEEVAGLIRHAELVTARADGRVVGAVRVQRLDDGLAEFGMLAADPERRGLGIGRALVAFAERWAVEHGHSDMQLELLVPTTWTHPSKEFLREWYTRIGYCEVRTGELGELYPELAPLLATTCDLVVYRKGLGAADR</sequence>
<protein>
    <submittedName>
        <fullName evidence="5">GNAT family N-acetyltransferase</fullName>
    </submittedName>
</protein>
<reference evidence="5" key="2">
    <citation type="submission" date="2020-09" db="EMBL/GenBank/DDBJ databases">
        <authorList>
            <person name="Sun Q."/>
            <person name="Zhou Y."/>
        </authorList>
    </citation>
    <scope>NUCLEOTIDE SEQUENCE</scope>
    <source>
        <strain evidence="5">CGMCC 1.8984</strain>
    </source>
</reference>
<keyword evidence="2" id="KW-0012">Acyltransferase</keyword>
<name>A0A917PAF8_9MICO</name>